<dbReference type="EMBL" id="FQVU01000006">
    <property type="protein sequence ID" value="SHH47121.1"/>
    <property type="molecule type" value="Genomic_DNA"/>
</dbReference>
<dbReference type="Gene3D" id="3.10.105.10">
    <property type="entry name" value="Dipeptide-binding Protein, Domain 3"/>
    <property type="match status" value="1"/>
</dbReference>
<feature type="chain" id="PRO_5012770687" evidence="1">
    <location>
        <begin position="23"/>
        <end position="582"/>
    </location>
</feature>
<accession>A0A1M5T8S3</accession>
<dbReference type="InterPro" id="IPR030678">
    <property type="entry name" value="Peptide/Ni-bd"/>
</dbReference>
<evidence type="ECO:0000313" key="3">
    <source>
        <dbReference type="EMBL" id="SHH47121.1"/>
    </source>
</evidence>
<dbReference type="PANTHER" id="PTHR30290:SF65">
    <property type="entry name" value="MONOACYL PHOSPHATIDYLINOSITOL TETRAMANNOSIDE-BINDING PROTEIN LPQW-RELATED"/>
    <property type="match status" value="1"/>
</dbReference>
<dbReference type="RefSeq" id="WP_073392129.1">
    <property type="nucleotide sequence ID" value="NZ_FQVU01000006.1"/>
</dbReference>
<dbReference type="GO" id="GO:0015833">
    <property type="term" value="P:peptide transport"/>
    <property type="evidence" value="ECO:0007669"/>
    <property type="project" value="TreeGrafter"/>
</dbReference>
<keyword evidence="1" id="KW-0732">Signal</keyword>
<dbReference type="GO" id="GO:0043190">
    <property type="term" value="C:ATP-binding cassette (ABC) transporter complex"/>
    <property type="evidence" value="ECO:0007669"/>
    <property type="project" value="InterPro"/>
</dbReference>
<dbReference type="InterPro" id="IPR000914">
    <property type="entry name" value="SBP_5_dom"/>
</dbReference>
<name>A0A1M5T8S3_9ACTN</name>
<dbReference type="Proteomes" id="UP000186132">
    <property type="component" value="Unassembled WGS sequence"/>
</dbReference>
<dbReference type="AlphaFoldDB" id="A0A1M5T8S3"/>
<sequence length="582" mass="62059">MRAHGTKALVASLALVALGAAACGSGDSGSDSDKGGKGGGTKGTGAFASCSSTPNSCNSGKAKAGGTFTYTIEKEVTGWNVNSSNTNTFDIVEVIGGISPGVFTANPDFKPALNKDLMVSATQAVSGGVQTLTYKINPKAVWNDGVPVNADDFQYYWKTSNTKDCTKCAPASTGGYDLIDTITPQDNGKTVVVKMQKPYADWQSMFGNLYPAHLAAKHGDIKTAAGLASSFEWFDKTVPTWSAGPYVISAAKPDTSVTEVPNPKWYGTEKPSLSKLIFRIITDQNQEVPALENNEVQAIYPQPNADIVKQTGDIQDAQYFLGKGLNWEHLDFNTVNPVLKDVKLRTAIFTAISQKDIITRTIGQFVPGASPMGNHMFVPGQVGYKDNTTSTKQGSGDVDAAKKILQDAGYTGVGSTLKNKSGQAVNIRCTFTTGNTLRQQTCQIVQTQLKKLGVKVTLDPTDDLGGTLDKGDFDLILFAWVSTPYVASGAQQIWTIKGGADYGKNNDPAMEAKITQASQATSTATRNQLLDQADVMLTKDAYVLPLFQKPTFLATKSTIVNVRDNATSVGPPYNVQQWGVKS</sequence>
<dbReference type="CDD" id="cd08501">
    <property type="entry name" value="PBP2_Lpqw"/>
    <property type="match status" value="1"/>
</dbReference>
<dbReference type="Gene3D" id="3.40.190.10">
    <property type="entry name" value="Periplasmic binding protein-like II"/>
    <property type="match status" value="1"/>
</dbReference>
<feature type="domain" description="Solute-binding protein family 5" evidence="2">
    <location>
        <begin position="124"/>
        <end position="495"/>
    </location>
</feature>
<organism evidence="3 4">
    <name type="scientific">Jatrophihabitans endophyticus</name>
    <dbReference type="NCBI Taxonomy" id="1206085"/>
    <lineage>
        <taxon>Bacteria</taxon>
        <taxon>Bacillati</taxon>
        <taxon>Actinomycetota</taxon>
        <taxon>Actinomycetes</taxon>
        <taxon>Jatrophihabitantales</taxon>
        <taxon>Jatrophihabitantaceae</taxon>
        <taxon>Jatrophihabitans</taxon>
    </lineage>
</organism>
<dbReference type="PROSITE" id="PS51257">
    <property type="entry name" value="PROKAR_LIPOPROTEIN"/>
    <property type="match status" value="1"/>
</dbReference>
<evidence type="ECO:0000313" key="4">
    <source>
        <dbReference type="Proteomes" id="UP000186132"/>
    </source>
</evidence>
<dbReference type="PANTHER" id="PTHR30290">
    <property type="entry name" value="PERIPLASMIC BINDING COMPONENT OF ABC TRANSPORTER"/>
    <property type="match status" value="1"/>
</dbReference>
<dbReference type="OrthoDB" id="7888869at2"/>
<dbReference type="SUPFAM" id="SSF53850">
    <property type="entry name" value="Periplasmic binding protein-like II"/>
    <property type="match status" value="1"/>
</dbReference>
<protein>
    <submittedName>
        <fullName evidence="3">Peptide/nickel transport system substrate-binding protein</fullName>
    </submittedName>
</protein>
<dbReference type="PIRSF" id="PIRSF002741">
    <property type="entry name" value="MppA"/>
    <property type="match status" value="1"/>
</dbReference>
<dbReference type="GO" id="GO:0042597">
    <property type="term" value="C:periplasmic space"/>
    <property type="evidence" value="ECO:0007669"/>
    <property type="project" value="UniProtKB-ARBA"/>
</dbReference>
<proteinExistence type="predicted"/>
<evidence type="ECO:0000256" key="1">
    <source>
        <dbReference type="SAM" id="SignalP"/>
    </source>
</evidence>
<dbReference type="Gene3D" id="3.90.76.10">
    <property type="entry name" value="Dipeptide-binding Protein, Domain 1"/>
    <property type="match status" value="1"/>
</dbReference>
<evidence type="ECO:0000259" key="2">
    <source>
        <dbReference type="Pfam" id="PF00496"/>
    </source>
</evidence>
<gene>
    <name evidence="3" type="ORF">SAMN05443575_3938</name>
</gene>
<dbReference type="InterPro" id="IPR039424">
    <property type="entry name" value="SBP_5"/>
</dbReference>
<keyword evidence="4" id="KW-1185">Reference proteome</keyword>
<feature type="signal peptide" evidence="1">
    <location>
        <begin position="1"/>
        <end position="22"/>
    </location>
</feature>
<dbReference type="Pfam" id="PF00496">
    <property type="entry name" value="SBP_bac_5"/>
    <property type="match status" value="1"/>
</dbReference>
<dbReference type="GO" id="GO:1904680">
    <property type="term" value="F:peptide transmembrane transporter activity"/>
    <property type="evidence" value="ECO:0007669"/>
    <property type="project" value="TreeGrafter"/>
</dbReference>
<dbReference type="STRING" id="1206085.SAMN05443575_3938"/>
<reference evidence="4" key="1">
    <citation type="submission" date="2016-11" db="EMBL/GenBank/DDBJ databases">
        <authorList>
            <person name="Varghese N."/>
            <person name="Submissions S."/>
        </authorList>
    </citation>
    <scope>NUCLEOTIDE SEQUENCE [LARGE SCALE GENOMIC DNA]</scope>
    <source>
        <strain evidence="4">DSM 45627</strain>
    </source>
</reference>